<dbReference type="AlphaFoldDB" id="A0A833TCK6"/>
<feature type="transmembrane region" description="Helical" evidence="2">
    <location>
        <begin position="171"/>
        <end position="193"/>
    </location>
</feature>
<gene>
    <name evidence="4" type="ORF">GN244_ATG06731</name>
</gene>
<reference evidence="4" key="1">
    <citation type="submission" date="2020-04" db="EMBL/GenBank/DDBJ databases">
        <title>Hybrid Assembly of Korean Phytophthora infestans isolates.</title>
        <authorList>
            <person name="Prokchorchik M."/>
            <person name="Lee Y."/>
            <person name="Seo J."/>
            <person name="Cho J.-H."/>
            <person name="Park Y.-E."/>
            <person name="Jang D.-C."/>
            <person name="Im J.-S."/>
            <person name="Choi J.-G."/>
            <person name="Park H.-J."/>
            <person name="Lee G.-B."/>
            <person name="Lee Y.-G."/>
            <person name="Hong S.-Y."/>
            <person name="Cho K."/>
            <person name="Sohn K.H."/>
        </authorList>
    </citation>
    <scope>NUCLEOTIDE SEQUENCE</scope>
    <source>
        <strain evidence="4">KR_1_A1</strain>
    </source>
</reference>
<keyword evidence="2" id="KW-0812">Transmembrane</keyword>
<dbReference type="EMBL" id="WSZM01000132">
    <property type="protein sequence ID" value="KAF4041065.1"/>
    <property type="molecule type" value="Genomic_DNA"/>
</dbReference>
<keyword evidence="2" id="KW-0472">Membrane</keyword>
<sequence length="260" mass="28389">MRAVVYALQGFLAATTTMATSYNPQYIVLGTDGTVVEADPSLYFQSGSNQPYQHRDQDQFEKKPELVDLAKPSQPEELSGVTLPSAQKRLAETDLDIFNKEADDDEFSATTASQETAASVSRSTLALINDGVPGVYNSVVFAELSCCFVAFIGYLVRSIPLWVSFSRGQKCCLVVAFSVALLYQFAAVGWFLGAVTPELMLGLSSLITRTISLGMVPITTTSFMGRARICQDHSTTTPARSRKSSHSRNSHRHHTRARSS</sequence>
<protein>
    <recommendedName>
        <fullName evidence="6">Transmembrane protein</fullName>
    </recommendedName>
</protein>
<keyword evidence="2" id="KW-1133">Transmembrane helix</keyword>
<evidence type="ECO:0000256" key="2">
    <source>
        <dbReference type="SAM" id="Phobius"/>
    </source>
</evidence>
<feature type="transmembrane region" description="Helical" evidence="2">
    <location>
        <begin position="199"/>
        <end position="218"/>
    </location>
</feature>
<evidence type="ECO:0000313" key="5">
    <source>
        <dbReference type="Proteomes" id="UP000602510"/>
    </source>
</evidence>
<evidence type="ECO:0000256" key="3">
    <source>
        <dbReference type="SAM" id="SignalP"/>
    </source>
</evidence>
<comment type="caution">
    <text evidence="4">The sequence shown here is derived from an EMBL/GenBank/DDBJ whole genome shotgun (WGS) entry which is preliminary data.</text>
</comment>
<dbReference type="Proteomes" id="UP000602510">
    <property type="component" value="Unassembled WGS sequence"/>
</dbReference>
<name>A0A833TCK6_PHYIN</name>
<evidence type="ECO:0000313" key="4">
    <source>
        <dbReference type="EMBL" id="KAF4041065.1"/>
    </source>
</evidence>
<organism evidence="4 5">
    <name type="scientific">Phytophthora infestans</name>
    <name type="common">Potato late blight agent</name>
    <name type="synonym">Botrytis infestans</name>
    <dbReference type="NCBI Taxonomy" id="4787"/>
    <lineage>
        <taxon>Eukaryota</taxon>
        <taxon>Sar</taxon>
        <taxon>Stramenopiles</taxon>
        <taxon>Oomycota</taxon>
        <taxon>Peronosporomycetes</taxon>
        <taxon>Peronosporales</taxon>
        <taxon>Peronosporaceae</taxon>
        <taxon>Phytophthora</taxon>
    </lineage>
</organism>
<accession>A0A833TCK6</accession>
<feature type="signal peptide" evidence="3">
    <location>
        <begin position="1"/>
        <end position="19"/>
    </location>
</feature>
<feature type="transmembrane region" description="Helical" evidence="2">
    <location>
        <begin position="139"/>
        <end position="159"/>
    </location>
</feature>
<feature type="compositionally biased region" description="Basic residues" evidence="1">
    <location>
        <begin position="240"/>
        <end position="260"/>
    </location>
</feature>
<evidence type="ECO:0008006" key="6">
    <source>
        <dbReference type="Google" id="ProtNLM"/>
    </source>
</evidence>
<keyword evidence="3" id="KW-0732">Signal</keyword>
<feature type="chain" id="PRO_5032874523" description="Transmembrane protein" evidence="3">
    <location>
        <begin position="20"/>
        <end position="260"/>
    </location>
</feature>
<proteinExistence type="predicted"/>
<feature type="region of interest" description="Disordered" evidence="1">
    <location>
        <begin position="232"/>
        <end position="260"/>
    </location>
</feature>
<evidence type="ECO:0000256" key="1">
    <source>
        <dbReference type="SAM" id="MobiDB-lite"/>
    </source>
</evidence>
<keyword evidence="5" id="KW-1185">Reference proteome</keyword>